<dbReference type="InterPro" id="IPR000719">
    <property type="entry name" value="Prot_kinase_dom"/>
</dbReference>
<evidence type="ECO:0000259" key="9">
    <source>
        <dbReference type="PROSITE" id="PS50011"/>
    </source>
</evidence>
<feature type="compositionally biased region" description="Basic and acidic residues" evidence="8">
    <location>
        <begin position="393"/>
        <end position="419"/>
    </location>
</feature>
<accession>A0A9Y2I958</accession>
<evidence type="ECO:0000256" key="6">
    <source>
        <dbReference type="ARBA" id="ARBA00022840"/>
    </source>
</evidence>
<evidence type="ECO:0000256" key="8">
    <source>
        <dbReference type="SAM" id="MobiDB-lite"/>
    </source>
</evidence>
<dbReference type="PROSITE" id="PS00108">
    <property type="entry name" value="PROTEIN_KINASE_ST"/>
    <property type="match status" value="1"/>
</dbReference>
<keyword evidence="3 10" id="KW-0808">Transferase</keyword>
<evidence type="ECO:0000256" key="3">
    <source>
        <dbReference type="ARBA" id="ARBA00022679"/>
    </source>
</evidence>
<feature type="region of interest" description="Disordered" evidence="8">
    <location>
        <begin position="336"/>
        <end position="427"/>
    </location>
</feature>
<dbReference type="InterPro" id="IPR017441">
    <property type="entry name" value="Protein_kinase_ATP_BS"/>
</dbReference>
<evidence type="ECO:0000256" key="5">
    <source>
        <dbReference type="ARBA" id="ARBA00022777"/>
    </source>
</evidence>
<sequence>MADERAGGVDATSPRLSLGSADMFPAGPRDDASVSIGGRYDVERLIGRGGTARVYRAFDRRLGRDVAVKVYERNVVAVEQMRRLREKTVQASIDHPHVVALLDSGTDDGRPFLVMQLVDGENLAERLLAGALPAEQVTRLAVHLVEALAYVHAQGVVHRDLKPANILLGRDGPLIGDFGIAHELDATRITGTGMVTGTAAYLAPEQILGESAGPAADIYALGLILLECLTAALEYPGTIAESAMARLHRPPRVPPGLPAPLAPVLERMTAREPGRRPTAEEALQMLRHPTATVAAGGIPATPSPWRRRALAMSGGGVAAAIVAAVLAAVFTGPDATGPTPERVPVAASPPTPSSSAPAAPTVPTATAGTPQHAAGPVPAGLAPAPRAGAGTPHAHDRPHAEDAKDHQEKGKDKGEEKGGGAKGPGSR</sequence>
<dbReference type="PROSITE" id="PS00107">
    <property type="entry name" value="PROTEIN_KINASE_ATP"/>
    <property type="match status" value="1"/>
</dbReference>
<keyword evidence="2" id="KW-0723">Serine/threonine-protein kinase</keyword>
<proteinExistence type="predicted"/>
<keyword evidence="4 7" id="KW-0547">Nucleotide-binding</keyword>
<dbReference type="SUPFAM" id="SSF56112">
    <property type="entry name" value="Protein kinase-like (PK-like)"/>
    <property type="match status" value="1"/>
</dbReference>
<feature type="binding site" evidence="7">
    <location>
        <position position="69"/>
    </location>
    <ligand>
        <name>ATP</name>
        <dbReference type="ChEBI" id="CHEBI:30616"/>
    </ligand>
</feature>
<evidence type="ECO:0000256" key="1">
    <source>
        <dbReference type="ARBA" id="ARBA00012513"/>
    </source>
</evidence>
<dbReference type="PANTHER" id="PTHR43289:SF6">
    <property type="entry name" value="SERINE_THREONINE-PROTEIN KINASE NEKL-3"/>
    <property type="match status" value="1"/>
</dbReference>
<dbReference type="RefSeq" id="WP_285966364.1">
    <property type="nucleotide sequence ID" value="NZ_CP127294.1"/>
</dbReference>
<name>A0A9Y2I958_9PSEU</name>
<feature type="domain" description="Protein kinase" evidence="9">
    <location>
        <begin position="40"/>
        <end position="291"/>
    </location>
</feature>
<dbReference type="GO" id="GO:0005524">
    <property type="term" value="F:ATP binding"/>
    <property type="evidence" value="ECO:0007669"/>
    <property type="project" value="UniProtKB-UniRule"/>
</dbReference>
<protein>
    <recommendedName>
        <fullName evidence="1">non-specific serine/threonine protein kinase</fullName>
        <ecNumber evidence="1">2.7.11.1</ecNumber>
    </recommendedName>
</protein>
<reference evidence="10 11" key="1">
    <citation type="submission" date="2023-06" db="EMBL/GenBank/DDBJ databases">
        <authorList>
            <person name="Oyuntsetseg B."/>
            <person name="Kim S.B."/>
        </authorList>
    </citation>
    <scope>NUCLEOTIDE SEQUENCE [LARGE SCALE GENOMIC DNA]</scope>
    <source>
        <strain evidence="10 11">2-15</strain>
    </source>
</reference>
<dbReference type="CDD" id="cd14014">
    <property type="entry name" value="STKc_PknB_like"/>
    <property type="match status" value="1"/>
</dbReference>
<evidence type="ECO:0000313" key="11">
    <source>
        <dbReference type="Proteomes" id="UP001236014"/>
    </source>
</evidence>
<evidence type="ECO:0000256" key="4">
    <source>
        <dbReference type="ARBA" id="ARBA00022741"/>
    </source>
</evidence>
<keyword evidence="5 10" id="KW-0418">Kinase</keyword>
<dbReference type="InterPro" id="IPR008271">
    <property type="entry name" value="Ser/Thr_kinase_AS"/>
</dbReference>
<feature type="region of interest" description="Disordered" evidence="8">
    <location>
        <begin position="1"/>
        <end position="24"/>
    </location>
</feature>
<evidence type="ECO:0000256" key="7">
    <source>
        <dbReference type="PROSITE-ProRule" id="PRU10141"/>
    </source>
</evidence>
<organism evidence="10 11">
    <name type="scientific">Amycolatopsis carbonis</name>
    <dbReference type="NCBI Taxonomy" id="715471"/>
    <lineage>
        <taxon>Bacteria</taxon>
        <taxon>Bacillati</taxon>
        <taxon>Actinomycetota</taxon>
        <taxon>Actinomycetes</taxon>
        <taxon>Pseudonocardiales</taxon>
        <taxon>Pseudonocardiaceae</taxon>
        <taxon>Amycolatopsis</taxon>
    </lineage>
</organism>
<dbReference type="PROSITE" id="PS50011">
    <property type="entry name" value="PROTEIN_KINASE_DOM"/>
    <property type="match status" value="1"/>
</dbReference>
<dbReference type="SMART" id="SM00220">
    <property type="entry name" value="S_TKc"/>
    <property type="match status" value="1"/>
</dbReference>
<keyword evidence="11" id="KW-1185">Reference proteome</keyword>
<evidence type="ECO:0000313" key="10">
    <source>
        <dbReference type="EMBL" id="WIX75599.1"/>
    </source>
</evidence>
<dbReference type="Proteomes" id="UP001236014">
    <property type="component" value="Chromosome"/>
</dbReference>
<gene>
    <name evidence="10" type="ORF">QRX50_29340</name>
</gene>
<keyword evidence="6 7" id="KW-0067">ATP-binding</keyword>
<dbReference type="AlphaFoldDB" id="A0A9Y2I958"/>
<feature type="compositionally biased region" description="Low complexity" evidence="8">
    <location>
        <begin position="353"/>
        <end position="392"/>
    </location>
</feature>
<dbReference type="GO" id="GO:0004674">
    <property type="term" value="F:protein serine/threonine kinase activity"/>
    <property type="evidence" value="ECO:0007669"/>
    <property type="project" value="UniProtKB-KW"/>
</dbReference>
<dbReference type="EMBL" id="CP127294">
    <property type="protein sequence ID" value="WIX75599.1"/>
    <property type="molecule type" value="Genomic_DNA"/>
</dbReference>
<dbReference type="Gene3D" id="3.30.200.20">
    <property type="entry name" value="Phosphorylase Kinase, domain 1"/>
    <property type="match status" value="1"/>
</dbReference>
<dbReference type="Pfam" id="PF00069">
    <property type="entry name" value="Pkinase"/>
    <property type="match status" value="1"/>
</dbReference>
<dbReference type="Gene3D" id="1.10.510.10">
    <property type="entry name" value="Transferase(Phosphotransferase) domain 1"/>
    <property type="match status" value="1"/>
</dbReference>
<evidence type="ECO:0000256" key="2">
    <source>
        <dbReference type="ARBA" id="ARBA00022527"/>
    </source>
</evidence>
<dbReference type="InterPro" id="IPR011009">
    <property type="entry name" value="Kinase-like_dom_sf"/>
</dbReference>
<dbReference type="PANTHER" id="PTHR43289">
    <property type="entry name" value="MITOGEN-ACTIVATED PROTEIN KINASE KINASE KINASE 20-RELATED"/>
    <property type="match status" value="1"/>
</dbReference>
<dbReference type="KEGG" id="acab:QRX50_29340"/>
<dbReference type="EC" id="2.7.11.1" evidence="1"/>